<organism evidence="1">
    <name type="scientific">Arion vulgaris</name>
    <dbReference type="NCBI Taxonomy" id="1028688"/>
    <lineage>
        <taxon>Eukaryota</taxon>
        <taxon>Metazoa</taxon>
        <taxon>Spiralia</taxon>
        <taxon>Lophotrochozoa</taxon>
        <taxon>Mollusca</taxon>
        <taxon>Gastropoda</taxon>
        <taxon>Heterobranchia</taxon>
        <taxon>Euthyneura</taxon>
        <taxon>Panpulmonata</taxon>
        <taxon>Eupulmonata</taxon>
        <taxon>Stylommatophora</taxon>
        <taxon>Helicina</taxon>
        <taxon>Arionoidea</taxon>
        <taxon>Arionidae</taxon>
        <taxon>Arion</taxon>
    </lineage>
</organism>
<evidence type="ECO:0000313" key="1">
    <source>
        <dbReference type="EMBL" id="CEK52437.1"/>
    </source>
</evidence>
<name>A0A0B6Y7Z8_9EUPU</name>
<feature type="non-terminal residue" evidence="1">
    <location>
        <position position="1"/>
    </location>
</feature>
<gene>
    <name evidence="1" type="primary">ORF16795</name>
</gene>
<dbReference type="EMBL" id="HACG01005572">
    <property type="protein sequence ID" value="CEK52437.1"/>
    <property type="molecule type" value="Transcribed_RNA"/>
</dbReference>
<dbReference type="AlphaFoldDB" id="A0A0B6Y7Z8"/>
<sequence length="87" mass="10440">VDVVWARLKSFQFPNGWSRIKCWHRNIRSCICMDPSFDYMPCFVKITYKNFINGTFIYHSSNYYNNNSDIYTKREPVPITRRTKCGV</sequence>
<accession>A0A0B6Y7Z8</accession>
<protein>
    <submittedName>
        <fullName evidence="1">Uncharacterized protein</fullName>
    </submittedName>
</protein>
<proteinExistence type="predicted"/>
<reference evidence="1" key="1">
    <citation type="submission" date="2014-12" db="EMBL/GenBank/DDBJ databases">
        <title>Insight into the proteome of Arion vulgaris.</title>
        <authorList>
            <person name="Aradska J."/>
            <person name="Bulat T."/>
            <person name="Smidak R."/>
            <person name="Sarate P."/>
            <person name="Gangsoo J."/>
            <person name="Sialana F."/>
            <person name="Bilban M."/>
            <person name="Lubec G."/>
        </authorList>
    </citation>
    <scope>NUCLEOTIDE SEQUENCE</scope>
    <source>
        <tissue evidence="1">Skin</tissue>
    </source>
</reference>